<protein>
    <recommendedName>
        <fullName evidence="1">Glycosyl hydrolase family 13 catalytic domain-containing protein</fullName>
    </recommendedName>
</protein>
<organism evidence="2 3">
    <name type="scientific">Streptomyces rubradiris</name>
    <name type="common">Streptomyces achromogenes subsp. rubradiris</name>
    <dbReference type="NCBI Taxonomy" id="285531"/>
    <lineage>
        <taxon>Bacteria</taxon>
        <taxon>Bacillati</taxon>
        <taxon>Actinomycetota</taxon>
        <taxon>Actinomycetes</taxon>
        <taxon>Kitasatosporales</taxon>
        <taxon>Streptomycetaceae</taxon>
        <taxon>Streptomyces</taxon>
    </lineage>
</organism>
<name>A0ABQ3R7Z2_STRRR</name>
<dbReference type="Proteomes" id="UP000646738">
    <property type="component" value="Unassembled WGS sequence"/>
</dbReference>
<dbReference type="InterPro" id="IPR017853">
    <property type="entry name" value="GH"/>
</dbReference>
<dbReference type="PANTHER" id="PTHR10357">
    <property type="entry name" value="ALPHA-AMYLASE FAMILY MEMBER"/>
    <property type="match status" value="1"/>
</dbReference>
<dbReference type="Pfam" id="PF00128">
    <property type="entry name" value="Alpha-amylase"/>
    <property type="match status" value="1"/>
</dbReference>
<dbReference type="PANTHER" id="PTHR10357:SF179">
    <property type="entry name" value="NEUTRAL AND BASIC AMINO ACID TRANSPORT PROTEIN RBAT"/>
    <property type="match status" value="1"/>
</dbReference>
<accession>A0ABQ3R7Z2</accession>
<evidence type="ECO:0000313" key="2">
    <source>
        <dbReference type="EMBL" id="GHI51961.1"/>
    </source>
</evidence>
<dbReference type="SUPFAM" id="SSF51445">
    <property type="entry name" value="(Trans)glycosidases"/>
    <property type="match status" value="1"/>
</dbReference>
<dbReference type="EMBL" id="BNEA01000002">
    <property type="protein sequence ID" value="GHI51961.1"/>
    <property type="molecule type" value="Genomic_DNA"/>
</dbReference>
<keyword evidence="3" id="KW-1185">Reference proteome</keyword>
<comment type="caution">
    <text evidence="2">The sequence shown here is derived from an EMBL/GenBank/DDBJ whole genome shotgun (WGS) entry which is preliminary data.</text>
</comment>
<dbReference type="Gene3D" id="3.20.20.80">
    <property type="entry name" value="Glycosidases"/>
    <property type="match status" value="1"/>
</dbReference>
<evidence type="ECO:0000313" key="3">
    <source>
        <dbReference type="Proteomes" id="UP000646738"/>
    </source>
</evidence>
<reference evidence="3" key="1">
    <citation type="submission" date="2023-07" db="EMBL/GenBank/DDBJ databases">
        <title>Whole genome shotgun sequence of Streptomyces achromogenes subsp. rubradiris NBRC 14000.</title>
        <authorList>
            <person name="Komaki H."/>
            <person name="Tamura T."/>
        </authorList>
    </citation>
    <scope>NUCLEOTIDE SEQUENCE [LARGE SCALE GENOMIC DNA]</scope>
    <source>
        <strain evidence="3">NBRC 14000</strain>
    </source>
</reference>
<feature type="domain" description="Glycosyl hydrolase family 13 catalytic" evidence="1">
    <location>
        <begin position="41"/>
        <end position="100"/>
    </location>
</feature>
<dbReference type="InterPro" id="IPR006047">
    <property type="entry name" value="GH13_cat_dom"/>
</dbReference>
<proteinExistence type="predicted"/>
<evidence type="ECO:0000259" key="1">
    <source>
        <dbReference type="Pfam" id="PF00128"/>
    </source>
</evidence>
<gene>
    <name evidence="2" type="ORF">Srubr_18070</name>
</gene>
<sequence length="111" mass="12460">MHQLRIKDAMSQQHSAAPARHSSAVTVADRRDWWRDAVIYQVYPRSFADGNGDGMGDLEGVRSRLPYLRDLGVDAVWLSPFYASPQADAGYDVADYRAVDRCSAPCWTPTR</sequence>